<protein>
    <submittedName>
        <fullName evidence="3">SHR-BD domain-containing protein</fullName>
    </submittedName>
</protein>
<evidence type="ECO:0000313" key="2">
    <source>
        <dbReference type="Proteomes" id="UP000274131"/>
    </source>
</evidence>
<keyword evidence="2" id="KW-1185">Reference proteome</keyword>
<dbReference type="OrthoDB" id="5776635at2759"/>
<dbReference type="EMBL" id="UXUI01009638">
    <property type="protein sequence ID" value="VDD94084.1"/>
    <property type="molecule type" value="Genomic_DNA"/>
</dbReference>
<name>A0A158QBE9_ENTVE</name>
<dbReference type="WBParaSite" id="EVEC_0000942501-mRNA-1">
    <property type="protein sequence ID" value="EVEC_0000942501-mRNA-1"/>
    <property type="gene ID" value="EVEC_0000942501"/>
</dbReference>
<evidence type="ECO:0000313" key="3">
    <source>
        <dbReference type="WBParaSite" id="EVEC_0000942501-mRNA-1"/>
    </source>
</evidence>
<gene>
    <name evidence="1" type="ORF">EVEC_LOCUS8835</name>
</gene>
<sequence length="201" mass="22474">MSFIGHVKQSIAKAIQFASDNTVFSELPECSSLHCAQTLSIKAVDSLEMYVAIKELSLSVFIAINNKKFVEKKKQVFSARAQERFLSKGETYVRIKFLIRNERLAKSTIMNAELISGRGFVVKTTDDSSVMDVRLSNKGSSGWFGKIIHPSQATIYKVLPTPGSRFAVYKTGRERPVLLVEKVILMAFFQVILMTVIESGQ</sequence>
<accession>A0A158QBE9</accession>
<reference evidence="1 2" key="2">
    <citation type="submission" date="2018-10" db="EMBL/GenBank/DDBJ databases">
        <authorList>
            <consortium name="Pathogen Informatics"/>
        </authorList>
    </citation>
    <scope>NUCLEOTIDE SEQUENCE [LARGE SCALE GENOMIC DNA]</scope>
</reference>
<reference evidence="3" key="1">
    <citation type="submission" date="2016-04" db="UniProtKB">
        <authorList>
            <consortium name="WormBaseParasite"/>
        </authorList>
    </citation>
    <scope>IDENTIFICATION</scope>
</reference>
<proteinExistence type="predicted"/>
<evidence type="ECO:0000313" key="1">
    <source>
        <dbReference type="EMBL" id="VDD94084.1"/>
    </source>
</evidence>
<organism evidence="3">
    <name type="scientific">Enterobius vermicularis</name>
    <name type="common">Human pinworm</name>
    <dbReference type="NCBI Taxonomy" id="51028"/>
    <lineage>
        <taxon>Eukaryota</taxon>
        <taxon>Metazoa</taxon>
        <taxon>Ecdysozoa</taxon>
        <taxon>Nematoda</taxon>
        <taxon>Chromadorea</taxon>
        <taxon>Rhabditida</taxon>
        <taxon>Spirurina</taxon>
        <taxon>Oxyuridomorpha</taxon>
        <taxon>Oxyuroidea</taxon>
        <taxon>Oxyuridae</taxon>
        <taxon>Enterobius</taxon>
    </lineage>
</organism>
<dbReference type="AlphaFoldDB" id="A0A158QBE9"/>
<dbReference type="Proteomes" id="UP000274131">
    <property type="component" value="Unassembled WGS sequence"/>
</dbReference>